<dbReference type="OrthoDB" id="660153at2"/>
<dbReference type="AlphaFoldDB" id="F4C8W0"/>
<reference evidence="1" key="1">
    <citation type="submission" date="2011-03" db="EMBL/GenBank/DDBJ databases">
        <title>Complete sequence of Sphingobacterium sp. 21.</title>
        <authorList>
            <consortium name="US DOE Joint Genome Institute"/>
            <person name="Lucas S."/>
            <person name="Copeland A."/>
            <person name="Lapidus A."/>
            <person name="Cheng J.-F."/>
            <person name="Goodwin L."/>
            <person name="Pitluck S."/>
            <person name="Davenport K."/>
            <person name="Detter J.C."/>
            <person name="Han C."/>
            <person name="Tapia R."/>
            <person name="Land M."/>
            <person name="Hauser L."/>
            <person name="Kyrpides N."/>
            <person name="Ivanova N."/>
            <person name="Ovchinnikova G."/>
            <person name="Pagani I."/>
            <person name="Siebers A.K."/>
            <person name="Allgaier M."/>
            <person name="Thelen M.P."/>
            <person name="Hugenholtz P."/>
            <person name="Woyke T."/>
        </authorList>
    </citation>
    <scope>NUCLEOTIDE SEQUENCE</scope>
    <source>
        <strain evidence="1">21</strain>
    </source>
</reference>
<accession>F4C8W0</accession>
<proteinExistence type="predicted"/>
<protein>
    <submittedName>
        <fullName evidence="1">Uncharacterized protein</fullName>
    </submittedName>
</protein>
<dbReference type="KEGG" id="shg:Sph21_4922"/>
<gene>
    <name evidence="1" type="ordered locus">Sph21_4922</name>
</gene>
<dbReference type="eggNOG" id="ENOG5033WRJ">
    <property type="taxonomic scope" value="Bacteria"/>
</dbReference>
<dbReference type="STRING" id="743722.Sph21_4922"/>
<sequence length="227" mass="25654">MEKISVSNIIEFGRKKTPASKLTLINNLRKPKKEDNSEGGGNYWIHSLSTINSTFVSEDNNAVVEKIDILIDKIEAATAKISKDMFQRNINILYNFEDFEFAKLKPTVELSYLSKPNSKSIITIKGLPLQVLPTHVFTFKENDTKKIGTVWFVAKLGGYQENELAIFTDVLFRYLKANYANEFEIDPKFCISMDVTTLKNVAYNKILNGNVASSLTLSIDSIKALLR</sequence>
<evidence type="ECO:0000313" key="1">
    <source>
        <dbReference type="EMBL" id="ADZ81429.1"/>
    </source>
</evidence>
<dbReference type="PATRIC" id="fig|743722.3.peg.5221"/>
<dbReference type="EMBL" id="CP002584">
    <property type="protein sequence ID" value="ADZ81429.1"/>
    <property type="molecule type" value="Genomic_DNA"/>
</dbReference>
<dbReference type="HOGENOM" id="CLU_1219082_0_0_10"/>
<organism evidence="1">
    <name type="scientific">Sphingobacterium sp. (strain 21)</name>
    <dbReference type="NCBI Taxonomy" id="743722"/>
    <lineage>
        <taxon>Bacteria</taxon>
        <taxon>Pseudomonadati</taxon>
        <taxon>Bacteroidota</taxon>
        <taxon>Sphingobacteriia</taxon>
        <taxon>Sphingobacteriales</taxon>
        <taxon>Sphingobacteriaceae</taxon>
        <taxon>Sphingobacterium</taxon>
    </lineage>
</organism>
<name>F4C8W0_SPHS2</name>